<evidence type="ECO:0000313" key="2">
    <source>
        <dbReference type="EMBL" id="GAA4317890.1"/>
    </source>
</evidence>
<evidence type="ECO:0008006" key="4">
    <source>
        <dbReference type="Google" id="ProtNLM"/>
    </source>
</evidence>
<evidence type="ECO:0000313" key="3">
    <source>
        <dbReference type="Proteomes" id="UP001501725"/>
    </source>
</evidence>
<protein>
    <recommendedName>
        <fullName evidence="4">Tetratricopeptide repeat protein</fullName>
    </recommendedName>
</protein>
<evidence type="ECO:0000256" key="1">
    <source>
        <dbReference type="SAM" id="SignalP"/>
    </source>
</evidence>
<feature type="chain" id="PRO_5046809048" description="Tetratricopeptide repeat protein" evidence="1">
    <location>
        <begin position="20"/>
        <end position="219"/>
    </location>
</feature>
<organism evidence="2 3">
    <name type="scientific">Flaviaesturariibacter amylovorans</name>
    <dbReference type="NCBI Taxonomy" id="1084520"/>
    <lineage>
        <taxon>Bacteria</taxon>
        <taxon>Pseudomonadati</taxon>
        <taxon>Bacteroidota</taxon>
        <taxon>Chitinophagia</taxon>
        <taxon>Chitinophagales</taxon>
        <taxon>Chitinophagaceae</taxon>
        <taxon>Flaviaestuariibacter</taxon>
    </lineage>
</organism>
<name>A0ABP8G5F8_9BACT</name>
<accession>A0ABP8G5F8</accession>
<reference evidence="3" key="1">
    <citation type="journal article" date="2019" name="Int. J. Syst. Evol. Microbiol.">
        <title>The Global Catalogue of Microorganisms (GCM) 10K type strain sequencing project: providing services to taxonomists for standard genome sequencing and annotation.</title>
        <authorList>
            <consortium name="The Broad Institute Genomics Platform"/>
            <consortium name="The Broad Institute Genome Sequencing Center for Infectious Disease"/>
            <person name="Wu L."/>
            <person name="Ma J."/>
        </authorList>
    </citation>
    <scope>NUCLEOTIDE SEQUENCE [LARGE SCALE GENOMIC DNA]</scope>
    <source>
        <strain evidence="3">JCM 17919</strain>
    </source>
</reference>
<comment type="caution">
    <text evidence="2">The sequence shown here is derived from an EMBL/GenBank/DDBJ whole genome shotgun (WGS) entry which is preliminary data.</text>
</comment>
<dbReference type="EMBL" id="BAABGY010000001">
    <property type="protein sequence ID" value="GAA4317890.1"/>
    <property type="molecule type" value="Genomic_DNA"/>
</dbReference>
<feature type="signal peptide" evidence="1">
    <location>
        <begin position="1"/>
        <end position="19"/>
    </location>
</feature>
<keyword evidence="1" id="KW-0732">Signal</keyword>
<dbReference type="Proteomes" id="UP001501725">
    <property type="component" value="Unassembled WGS sequence"/>
</dbReference>
<dbReference type="RefSeq" id="WP_345252690.1">
    <property type="nucleotide sequence ID" value="NZ_BAABGY010000001.1"/>
</dbReference>
<keyword evidence="3" id="KW-1185">Reference proteome</keyword>
<sequence>MKKLLLIVLAAATFGDASAQSDKYTAAMAARVQALDTTRDVQALNDLSNSFERIAEAEKTQWLPYYYAALAKVNAGYMLTAGKMGGMAATLDPVADKAEALLAKAESLTTANSELFVVKKMVATLRMMADPMSRYMTEGKAATEALESAKKLDPENPRVYYLAGQDKYYTPEQFGGSKAEAKALFELALQKFDSAKPADALAPRWGRGNTEYYLKLASK</sequence>
<proteinExistence type="predicted"/>
<gene>
    <name evidence="2" type="ORF">GCM10023184_01750</name>
</gene>